<reference evidence="6 7" key="2">
    <citation type="journal article" date="2011" name="ISME J.">
        <title>RNA-seq reveals cooperative metabolic interactions between two termite-gut spirochete species in co-culture.</title>
        <authorList>
            <person name="Rosenthal A.Z."/>
            <person name="Matson E.G."/>
            <person name="Eldar A."/>
            <person name="Leadbetter J.R."/>
        </authorList>
    </citation>
    <scope>NUCLEOTIDE SEQUENCE [LARGE SCALE GENOMIC DNA]</scope>
    <source>
        <strain evidence="7">ATCC BAA-888 / DSM 13862 / ZAS-9</strain>
    </source>
</reference>
<dbReference type="InParanoid" id="F5YG93"/>
<dbReference type="Proteomes" id="UP000009222">
    <property type="component" value="Chromosome"/>
</dbReference>
<dbReference type="AlphaFoldDB" id="F5YG93"/>
<accession>F5YG93</accession>
<sequence length="443" mass="48624">MKNTILEKGRQIEVLLKCDVVVVGGGPAGIAAAAGAAKVGVQVVLVERYSCLGGNVTIAAVEPPSWYKQEKTTMPGGVQKEIEDRMIALDAVRPCSFRPSIGLSYDTEMYKYMADCYIKDLGITPVYHCIGTVPYMEGNVVKGVITESKSGRKVILAKRVIDTTGDADLVYRSGAPVLKGDPQTGKLGAGTLKFFASDVDILKLEAAMSADPESRDPYVHKLLYKPFIKAEEAGEPPLQNSLNKIYYTAVSNDSININLATYDRELDGTDVLSLTASEIKLRKEVLEVLRRLRKYGTDAGFADAKLRYFAMAVGVRETRRIVGNYTLTFDDIFKRGRFDDTIGVFPVYADGIDIKEIPYTDAYFQVPFRILTPQKVENILAAGRCISGERSAVPTTRQMDFCMVTGQAAGTASALSIKQDVVTRNVDIKLVQLELRRQGLRVD</sequence>
<evidence type="ECO:0000313" key="7">
    <source>
        <dbReference type="Proteomes" id="UP000009222"/>
    </source>
</evidence>
<gene>
    <name evidence="6" type="ordered locus">TREAZ_3648</name>
</gene>
<keyword evidence="2" id="KW-0479">Metal-binding</keyword>
<dbReference type="Pfam" id="PF12831">
    <property type="entry name" value="FAD_oxidored"/>
    <property type="match status" value="1"/>
</dbReference>
<protein>
    <submittedName>
        <fullName evidence="6">Invasion protein IbeA</fullName>
    </submittedName>
</protein>
<dbReference type="InterPro" id="IPR039650">
    <property type="entry name" value="HdrA-like"/>
</dbReference>
<dbReference type="InterPro" id="IPR036188">
    <property type="entry name" value="FAD/NAD-bd_sf"/>
</dbReference>
<proteinExistence type="predicted"/>
<dbReference type="STRING" id="545695.TREAZ_3648"/>
<dbReference type="OrthoDB" id="9759982at2"/>
<evidence type="ECO:0000256" key="4">
    <source>
        <dbReference type="ARBA" id="ARBA00023004"/>
    </source>
</evidence>
<dbReference type="PANTHER" id="PTHR43498">
    <property type="entry name" value="FERREDOXIN:COB-COM HETERODISULFIDE REDUCTASE SUBUNIT A"/>
    <property type="match status" value="1"/>
</dbReference>
<keyword evidence="7" id="KW-1185">Reference proteome</keyword>
<dbReference type="KEGG" id="taz:TREAZ_3648"/>
<dbReference type="GO" id="GO:0051539">
    <property type="term" value="F:4 iron, 4 sulfur cluster binding"/>
    <property type="evidence" value="ECO:0007669"/>
    <property type="project" value="UniProtKB-KW"/>
</dbReference>
<dbReference type="HOGENOM" id="CLU_045820_0_1_12"/>
<keyword evidence="1" id="KW-0004">4Fe-4S</keyword>
<evidence type="ECO:0000313" key="6">
    <source>
        <dbReference type="EMBL" id="AEF82115.1"/>
    </source>
</evidence>
<dbReference type="EMBL" id="CP001841">
    <property type="protein sequence ID" value="AEF82115.1"/>
    <property type="molecule type" value="Genomic_DNA"/>
</dbReference>
<name>F5YG93_LEAAZ</name>
<dbReference type="GO" id="GO:0046872">
    <property type="term" value="F:metal ion binding"/>
    <property type="evidence" value="ECO:0007669"/>
    <property type="project" value="UniProtKB-KW"/>
</dbReference>
<keyword evidence="5" id="KW-0411">Iron-sulfur</keyword>
<reference evidence="7" key="1">
    <citation type="submission" date="2009-12" db="EMBL/GenBank/DDBJ databases">
        <title>Complete sequence of Treponema azotonutricium strain ZAS-9.</title>
        <authorList>
            <person name="Tetu S.G."/>
            <person name="Matson E."/>
            <person name="Ren Q."/>
            <person name="Seshadri R."/>
            <person name="Elbourne L."/>
            <person name="Hassan K.A."/>
            <person name="Durkin A."/>
            <person name="Radune D."/>
            <person name="Mohamoud Y."/>
            <person name="Shay R."/>
            <person name="Jin S."/>
            <person name="Zhang X."/>
            <person name="Lucey K."/>
            <person name="Ballor N.R."/>
            <person name="Ottesen E."/>
            <person name="Rosenthal R."/>
            <person name="Allen A."/>
            <person name="Leadbetter J.R."/>
            <person name="Paulsen I.T."/>
        </authorList>
    </citation>
    <scope>NUCLEOTIDE SEQUENCE [LARGE SCALE GENOMIC DNA]</scope>
    <source>
        <strain evidence="7">ATCC BAA-888 / DSM 13862 / ZAS-9</strain>
    </source>
</reference>
<dbReference type="SUPFAM" id="SSF51905">
    <property type="entry name" value="FAD/NAD(P)-binding domain"/>
    <property type="match status" value="1"/>
</dbReference>
<keyword evidence="4" id="KW-0408">Iron</keyword>
<dbReference type="GO" id="GO:0016491">
    <property type="term" value="F:oxidoreductase activity"/>
    <property type="evidence" value="ECO:0007669"/>
    <property type="project" value="UniProtKB-KW"/>
</dbReference>
<dbReference type="Gene3D" id="3.50.50.60">
    <property type="entry name" value="FAD/NAD(P)-binding domain"/>
    <property type="match status" value="1"/>
</dbReference>
<dbReference type="eggNOG" id="COG1053">
    <property type="taxonomic scope" value="Bacteria"/>
</dbReference>
<evidence type="ECO:0000256" key="2">
    <source>
        <dbReference type="ARBA" id="ARBA00022723"/>
    </source>
</evidence>
<dbReference type="RefSeq" id="WP_015711934.1">
    <property type="nucleotide sequence ID" value="NC_015577.1"/>
</dbReference>
<evidence type="ECO:0000256" key="1">
    <source>
        <dbReference type="ARBA" id="ARBA00022485"/>
    </source>
</evidence>
<evidence type="ECO:0000256" key="5">
    <source>
        <dbReference type="ARBA" id="ARBA00023014"/>
    </source>
</evidence>
<organism evidence="6 7">
    <name type="scientific">Leadbettera azotonutricia (strain ATCC BAA-888 / DSM 13862 / ZAS-9)</name>
    <name type="common">Treponema azotonutricium</name>
    <dbReference type="NCBI Taxonomy" id="545695"/>
    <lineage>
        <taxon>Bacteria</taxon>
        <taxon>Pseudomonadati</taxon>
        <taxon>Spirochaetota</taxon>
        <taxon>Spirochaetia</taxon>
        <taxon>Spirochaetales</taxon>
        <taxon>Breznakiellaceae</taxon>
        <taxon>Leadbettera</taxon>
    </lineage>
</organism>
<dbReference type="PANTHER" id="PTHR43498:SF1">
    <property type="entry name" value="COB--COM HETERODISULFIDE REDUCTASE IRON-SULFUR SUBUNIT A"/>
    <property type="match status" value="1"/>
</dbReference>
<evidence type="ECO:0000256" key="3">
    <source>
        <dbReference type="ARBA" id="ARBA00023002"/>
    </source>
</evidence>
<keyword evidence="3" id="KW-0560">Oxidoreductase</keyword>